<protein>
    <submittedName>
        <fullName evidence="1">Uncharacterized protein</fullName>
    </submittedName>
</protein>
<keyword evidence="2" id="KW-1185">Reference proteome</keyword>
<name>X6NXT9_RETFI</name>
<proteinExistence type="predicted"/>
<sequence length="157" mass="18180">MSVQVNDIFEILPELPKSFAASQCIFLKHELLLCGGYETNDCYSYHTRMMQYKYVCSYPNDIKFDGHCVIQLNHSQTNPNEIYFVWEIDNELRARGLIGGINNDLLLIAYHPQNIEAIDLKTMKSLNGIKNNTIPRENTYLDFNIIVLCHLQGMMKN</sequence>
<evidence type="ECO:0000313" key="2">
    <source>
        <dbReference type="Proteomes" id="UP000023152"/>
    </source>
</evidence>
<reference evidence="1 2" key="1">
    <citation type="journal article" date="2013" name="Curr. Biol.">
        <title>The Genome of the Foraminiferan Reticulomyxa filosa.</title>
        <authorList>
            <person name="Glockner G."/>
            <person name="Hulsmann N."/>
            <person name="Schleicher M."/>
            <person name="Noegel A.A."/>
            <person name="Eichinger L."/>
            <person name="Gallinger C."/>
            <person name="Pawlowski J."/>
            <person name="Sierra R."/>
            <person name="Euteneuer U."/>
            <person name="Pillet L."/>
            <person name="Moustafa A."/>
            <person name="Platzer M."/>
            <person name="Groth M."/>
            <person name="Szafranski K."/>
            <person name="Schliwa M."/>
        </authorList>
    </citation>
    <scope>NUCLEOTIDE SEQUENCE [LARGE SCALE GENOMIC DNA]</scope>
</reference>
<accession>X6NXT9</accession>
<evidence type="ECO:0000313" key="1">
    <source>
        <dbReference type="EMBL" id="ETO30698.1"/>
    </source>
</evidence>
<dbReference type="Proteomes" id="UP000023152">
    <property type="component" value="Unassembled WGS sequence"/>
</dbReference>
<dbReference type="AlphaFoldDB" id="X6NXT9"/>
<comment type="caution">
    <text evidence="1">The sequence shown here is derived from an EMBL/GenBank/DDBJ whole genome shotgun (WGS) entry which is preliminary data.</text>
</comment>
<gene>
    <name evidence="1" type="ORF">RFI_06423</name>
</gene>
<organism evidence="1 2">
    <name type="scientific">Reticulomyxa filosa</name>
    <dbReference type="NCBI Taxonomy" id="46433"/>
    <lineage>
        <taxon>Eukaryota</taxon>
        <taxon>Sar</taxon>
        <taxon>Rhizaria</taxon>
        <taxon>Retaria</taxon>
        <taxon>Foraminifera</taxon>
        <taxon>Monothalamids</taxon>
        <taxon>Reticulomyxidae</taxon>
        <taxon>Reticulomyxa</taxon>
    </lineage>
</organism>
<dbReference type="EMBL" id="ASPP01005357">
    <property type="protein sequence ID" value="ETO30698.1"/>
    <property type="molecule type" value="Genomic_DNA"/>
</dbReference>